<feature type="region of interest" description="Disordered" evidence="1">
    <location>
        <begin position="45"/>
        <end position="79"/>
    </location>
</feature>
<reference evidence="2" key="2">
    <citation type="submission" date="2023-05" db="EMBL/GenBank/DDBJ databases">
        <authorList>
            <consortium name="Lawrence Berkeley National Laboratory"/>
            <person name="Steindorff A."/>
            <person name="Hensen N."/>
            <person name="Bonometti L."/>
            <person name="Westerberg I."/>
            <person name="Brannstrom I.O."/>
            <person name="Guillou S."/>
            <person name="Cros-Aarteil S."/>
            <person name="Calhoun S."/>
            <person name="Haridas S."/>
            <person name="Kuo A."/>
            <person name="Mondo S."/>
            <person name="Pangilinan J."/>
            <person name="Riley R."/>
            <person name="Labutti K."/>
            <person name="Andreopoulos B."/>
            <person name="Lipzen A."/>
            <person name="Chen C."/>
            <person name="Yanf M."/>
            <person name="Daum C."/>
            <person name="Ng V."/>
            <person name="Clum A."/>
            <person name="Ohm R."/>
            <person name="Martin F."/>
            <person name="Silar P."/>
            <person name="Natvig D."/>
            <person name="Lalanne C."/>
            <person name="Gautier V."/>
            <person name="Ament-Velasquez S.L."/>
            <person name="Kruys A."/>
            <person name="Hutchinson M.I."/>
            <person name="Powell A.J."/>
            <person name="Barry K."/>
            <person name="Miller A.N."/>
            <person name="Grigoriev I.V."/>
            <person name="Debuchy R."/>
            <person name="Gladieux P."/>
            <person name="Thoren M.H."/>
            <person name="Johannesson H."/>
        </authorList>
    </citation>
    <scope>NUCLEOTIDE SEQUENCE</scope>
    <source>
        <strain evidence="2">CBS 990.96</strain>
    </source>
</reference>
<reference evidence="2" key="1">
    <citation type="journal article" date="2023" name="Mol. Phylogenet. Evol.">
        <title>Genome-scale phylogeny and comparative genomics of the fungal order Sordariales.</title>
        <authorList>
            <person name="Hensen N."/>
            <person name="Bonometti L."/>
            <person name="Westerberg I."/>
            <person name="Brannstrom I.O."/>
            <person name="Guillou S."/>
            <person name="Cros-Aarteil S."/>
            <person name="Calhoun S."/>
            <person name="Haridas S."/>
            <person name="Kuo A."/>
            <person name="Mondo S."/>
            <person name="Pangilinan J."/>
            <person name="Riley R."/>
            <person name="LaButti K."/>
            <person name="Andreopoulos B."/>
            <person name="Lipzen A."/>
            <person name="Chen C."/>
            <person name="Yan M."/>
            <person name="Daum C."/>
            <person name="Ng V."/>
            <person name="Clum A."/>
            <person name="Steindorff A."/>
            <person name="Ohm R.A."/>
            <person name="Martin F."/>
            <person name="Silar P."/>
            <person name="Natvig D.O."/>
            <person name="Lalanne C."/>
            <person name="Gautier V."/>
            <person name="Ament-Velasquez S.L."/>
            <person name="Kruys A."/>
            <person name="Hutchinson M.I."/>
            <person name="Powell A.J."/>
            <person name="Barry K."/>
            <person name="Miller A.N."/>
            <person name="Grigoriev I.V."/>
            <person name="Debuchy R."/>
            <person name="Gladieux P."/>
            <person name="Hiltunen Thoren M."/>
            <person name="Johannesson H."/>
        </authorList>
    </citation>
    <scope>NUCLEOTIDE SEQUENCE</scope>
    <source>
        <strain evidence="2">CBS 990.96</strain>
    </source>
</reference>
<keyword evidence="3" id="KW-1185">Reference proteome</keyword>
<accession>A0AAN7BTY1</accession>
<evidence type="ECO:0000256" key="1">
    <source>
        <dbReference type="SAM" id="MobiDB-lite"/>
    </source>
</evidence>
<dbReference type="Proteomes" id="UP001301958">
    <property type="component" value="Unassembled WGS sequence"/>
</dbReference>
<feature type="region of interest" description="Disordered" evidence="1">
    <location>
        <begin position="321"/>
        <end position="372"/>
    </location>
</feature>
<evidence type="ECO:0000313" key="3">
    <source>
        <dbReference type="Proteomes" id="UP001301958"/>
    </source>
</evidence>
<proteinExistence type="predicted"/>
<name>A0AAN7BTY1_9PEZI</name>
<evidence type="ECO:0000313" key="2">
    <source>
        <dbReference type="EMBL" id="KAK4229569.1"/>
    </source>
</evidence>
<protein>
    <submittedName>
        <fullName evidence="2">Uncharacterized protein</fullName>
    </submittedName>
</protein>
<sequence length="372" mass="39334">MYIDLSVCESNGGDDPIDDLSPLPPPSISITAFCSSGLLSPATPSTPLVNDYEGDDGASYASPVEQSYNLSPSPLEPAYNLSTATTADQSLYNNSNNNNDHNGLPAATSQSPTVYPFFNRRNAVFASPGSDISNHLTLAPIATTTATTTDSSSSSSFAFLAQHTNTNTSNFGQLFNYPPIAPAPAPQTQTLTLSIPINNPNHTCRSSSPDINCDQCVLKYRTDGTAYTTTTNNNNVNNFIPRSNSTSSAQAFWAQHQTNTNTTTGKSERIRRVWNGNNNSSGAEGFGNGNNSGNNNGYGGGYYQQYHPYYRPSSQCFGGHRIGSGSGAGSRDTKGKGKGGMKGIKKEEKKGRSISGDGGGGTGLWGLIKEEK</sequence>
<comment type="caution">
    <text evidence="2">The sequence shown here is derived from an EMBL/GenBank/DDBJ whole genome shotgun (WGS) entry which is preliminary data.</text>
</comment>
<dbReference type="EMBL" id="MU865307">
    <property type="protein sequence ID" value="KAK4229569.1"/>
    <property type="molecule type" value="Genomic_DNA"/>
</dbReference>
<dbReference type="AlphaFoldDB" id="A0AAN7BTY1"/>
<organism evidence="2 3">
    <name type="scientific">Podospora fimiseda</name>
    <dbReference type="NCBI Taxonomy" id="252190"/>
    <lineage>
        <taxon>Eukaryota</taxon>
        <taxon>Fungi</taxon>
        <taxon>Dikarya</taxon>
        <taxon>Ascomycota</taxon>
        <taxon>Pezizomycotina</taxon>
        <taxon>Sordariomycetes</taxon>
        <taxon>Sordariomycetidae</taxon>
        <taxon>Sordariales</taxon>
        <taxon>Podosporaceae</taxon>
        <taxon>Podospora</taxon>
    </lineage>
</organism>
<gene>
    <name evidence="2" type="ORF">QBC38DRAFT_453205</name>
</gene>